<dbReference type="NCBIfam" id="TIGR00229">
    <property type="entry name" value="sensory_box"/>
    <property type="match status" value="1"/>
</dbReference>
<dbReference type="SMART" id="SM00091">
    <property type="entry name" value="PAS"/>
    <property type="match status" value="2"/>
</dbReference>
<dbReference type="AlphaFoldDB" id="A0A1W1CYP1"/>
<dbReference type="SUPFAM" id="SSF55785">
    <property type="entry name" value="PYP-like sensor domain (PAS domain)"/>
    <property type="match status" value="2"/>
</dbReference>
<evidence type="ECO:0000313" key="5">
    <source>
        <dbReference type="EMBL" id="SFV70970.1"/>
    </source>
</evidence>
<dbReference type="SUPFAM" id="SSF55073">
    <property type="entry name" value="Nucleotide cyclase"/>
    <property type="match status" value="1"/>
</dbReference>
<evidence type="ECO:0000259" key="2">
    <source>
        <dbReference type="PROSITE" id="PS50113"/>
    </source>
</evidence>
<dbReference type="NCBIfam" id="TIGR00254">
    <property type="entry name" value="GGDEF"/>
    <property type="match status" value="1"/>
</dbReference>
<dbReference type="PROSITE" id="PS50113">
    <property type="entry name" value="PAC"/>
    <property type="match status" value="1"/>
</dbReference>
<dbReference type="Gene3D" id="3.20.20.450">
    <property type="entry name" value="EAL domain"/>
    <property type="match status" value="1"/>
</dbReference>
<dbReference type="PROSITE" id="PS50112">
    <property type="entry name" value="PAS"/>
    <property type="match status" value="1"/>
</dbReference>
<feature type="domain" description="EAL" evidence="3">
    <location>
        <begin position="450"/>
        <end position="703"/>
    </location>
</feature>
<dbReference type="FunFam" id="3.20.20.450:FF:000001">
    <property type="entry name" value="Cyclic di-GMP phosphodiesterase yahA"/>
    <property type="match status" value="1"/>
</dbReference>
<reference evidence="5" key="1">
    <citation type="submission" date="2016-10" db="EMBL/GenBank/DDBJ databases">
        <authorList>
            <person name="de Groot N.N."/>
        </authorList>
    </citation>
    <scope>NUCLEOTIDE SEQUENCE</scope>
</reference>
<dbReference type="Pfam" id="PF08447">
    <property type="entry name" value="PAS_3"/>
    <property type="match status" value="1"/>
</dbReference>
<sequence>MPIDIENDDIATALKKLKAREENFRQLEKISNFGSWEVNLITKKAIWSENSYRIYGYKPFSIEPTLDTFFLHVLPQDAPRAKIAMEQCLQTHRVQTFQGQLRAVNGEIKDILINAQALYNDDGVAIKLIGITQDITDMMRFQRKSKELSNIIENSSDEIYIVNWESDRYLYANQTACDALGYTKEELLKLTVFDINKELTKQEVAQLKASYNKTTQPYIIRQSIHTRKDGTIYHVQSNIQKTYFNDQKAYVIFDNDVTKNIIVTELVEQQSKLLKHRASHDELTNLANRAQFQEQLTDAITTAKKEGSSFALFFLDIDHFKDINDSLGHDVGDKVLQDFSKKLKKSIRADDAIARLGGDEFTIILHNIKNQKNIEKVANKIIDAMQSPIKINSNILHITTSIGISIYPQHAQDKANLLKFADTAMYKAKNRGRNNYQIYSEGMTESACKRVTMEHSLRIAIKEEQFEVYYQPQIDIFQNKLTGMEALVRWQHPTLGMVSPIDFIPLAEELGLIVEIDRIVMKKAMQQFYSWSQSGLRPGRLSLNLAMQQLQSDDFMNYLFQTLKACKFQKEWLELEVTETEVMNNPMRSIEKLREISDNGISIAIDDFGTGYSSLAYLKKLPLTRLKIDKSFIDDIPNDEDGIAIVKAIIALAKSLNFGLIAEGVETQAQKEFLLENSCEVVQGYIYSKPLPSKEMTKFLGKF</sequence>
<dbReference type="PROSITE" id="PS50887">
    <property type="entry name" value="GGDEF"/>
    <property type="match status" value="1"/>
</dbReference>
<dbReference type="CDD" id="cd01948">
    <property type="entry name" value="EAL"/>
    <property type="match status" value="1"/>
</dbReference>
<gene>
    <name evidence="5" type="ORF">MNB_SM-5-688</name>
</gene>
<dbReference type="PANTHER" id="PTHR44757:SF2">
    <property type="entry name" value="BIOFILM ARCHITECTURE MAINTENANCE PROTEIN MBAA"/>
    <property type="match status" value="1"/>
</dbReference>
<accession>A0A1W1CYP1</accession>
<dbReference type="EMBL" id="FPHH01000166">
    <property type="protein sequence ID" value="SFV70970.1"/>
    <property type="molecule type" value="Genomic_DNA"/>
</dbReference>
<dbReference type="InterPro" id="IPR043128">
    <property type="entry name" value="Rev_trsase/Diguanyl_cyclase"/>
</dbReference>
<dbReference type="InterPro" id="IPR001610">
    <property type="entry name" value="PAC"/>
</dbReference>
<proteinExistence type="predicted"/>
<evidence type="ECO:0000259" key="4">
    <source>
        <dbReference type="PROSITE" id="PS50887"/>
    </source>
</evidence>
<dbReference type="CDD" id="cd01949">
    <property type="entry name" value="GGDEF"/>
    <property type="match status" value="1"/>
</dbReference>
<dbReference type="Pfam" id="PF00990">
    <property type="entry name" value="GGDEF"/>
    <property type="match status" value="1"/>
</dbReference>
<dbReference type="Pfam" id="PF00989">
    <property type="entry name" value="PAS"/>
    <property type="match status" value="1"/>
</dbReference>
<dbReference type="CDD" id="cd00130">
    <property type="entry name" value="PAS"/>
    <property type="match status" value="1"/>
</dbReference>
<dbReference type="InterPro" id="IPR029787">
    <property type="entry name" value="Nucleotide_cyclase"/>
</dbReference>
<feature type="domain" description="PAS" evidence="1">
    <location>
        <begin position="144"/>
        <end position="188"/>
    </location>
</feature>
<dbReference type="SMART" id="SM00052">
    <property type="entry name" value="EAL"/>
    <property type="match status" value="1"/>
</dbReference>
<protein>
    <submittedName>
        <fullName evidence="5">Diguanylate cyclase/phosphodiesterase (GGDEF &amp; EAL domains) with PAS/PAC sensor(S)</fullName>
    </submittedName>
</protein>
<dbReference type="InterPro" id="IPR000700">
    <property type="entry name" value="PAS-assoc_C"/>
</dbReference>
<dbReference type="InterPro" id="IPR000160">
    <property type="entry name" value="GGDEF_dom"/>
</dbReference>
<dbReference type="InterPro" id="IPR001633">
    <property type="entry name" value="EAL_dom"/>
</dbReference>
<dbReference type="Gene3D" id="3.30.450.20">
    <property type="entry name" value="PAS domain"/>
    <property type="match status" value="2"/>
</dbReference>
<dbReference type="InterPro" id="IPR000014">
    <property type="entry name" value="PAS"/>
</dbReference>
<feature type="domain" description="GGDEF" evidence="4">
    <location>
        <begin position="308"/>
        <end position="441"/>
    </location>
</feature>
<dbReference type="InterPro" id="IPR013655">
    <property type="entry name" value="PAS_fold_3"/>
</dbReference>
<name>A0A1W1CYP1_9ZZZZ</name>
<dbReference type="InterPro" id="IPR013767">
    <property type="entry name" value="PAS_fold"/>
</dbReference>
<dbReference type="SUPFAM" id="SSF141868">
    <property type="entry name" value="EAL domain-like"/>
    <property type="match status" value="1"/>
</dbReference>
<dbReference type="Pfam" id="PF00563">
    <property type="entry name" value="EAL"/>
    <property type="match status" value="1"/>
</dbReference>
<evidence type="ECO:0000259" key="3">
    <source>
        <dbReference type="PROSITE" id="PS50883"/>
    </source>
</evidence>
<dbReference type="InterPro" id="IPR052155">
    <property type="entry name" value="Biofilm_reg_signaling"/>
</dbReference>
<dbReference type="Gene3D" id="3.30.70.270">
    <property type="match status" value="1"/>
</dbReference>
<evidence type="ECO:0000259" key="1">
    <source>
        <dbReference type="PROSITE" id="PS50112"/>
    </source>
</evidence>
<dbReference type="SMART" id="SM00267">
    <property type="entry name" value="GGDEF"/>
    <property type="match status" value="1"/>
</dbReference>
<dbReference type="InterPro" id="IPR035919">
    <property type="entry name" value="EAL_sf"/>
</dbReference>
<organism evidence="5">
    <name type="scientific">hydrothermal vent metagenome</name>
    <dbReference type="NCBI Taxonomy" id="652676"/>
    <lineage>
        <taxon>unclassified sequences</taxon>
        <taxon>metagenomes</taxon>
        <taxon>ecological metagenomes</taxon>
    </lineage>
</organism>
<dbReference type="PROSITE" id="PS50883">
    <property type="entry name" value="EAL"/>
    <property type="match status" value="1"/>
</dbReference>
<feature type="domain" description="PAC" evidence="2">
    <location>
        <begin position="95"/>
        <end position="147"/>
    </location>
</feature>
<dbReference type="InterPro" id="IPR035965">
    <property type="entry name" value="PAS-like_dom_sf"/>
</dbReference>
<dbReference type="PANTHER" id="PTHR44757">
    <property type="entry name" value="DIGUANYLATE CYCLASE DGCP"/>
    <property type="match status" value="1"/>
</dbReference>
<dbReference type="SMART" id="SM00086">
    <property type="entry name" value="PAC"/>
    <property type="match status" value="2"/>
</dbReference>
<dbReference type="FunFam" id="3.30.70.270:FF:000001">
    <property type="entry name" value="Diguanylate cyclase domain protein"/>
    <property type="match status" value="1"/>
</dbReference>
<dbReference type="GO" id="GO:0006355">
    <property type="term" value="P:regulation of DNA-templated transcription"/>
    <property type="evidence" value="ECO:0007669"/>
    <property type="project" value="InterPro"/>
</dbReference>